<feature type="region of interest" description="Disordered" evidence="1">
    <location>
        <begin position="62"/>
        <end position="91"/>
    </location>
</feature>
<feature type="transmembrane region" description="Helical" evidence="2">
    <location>
        <begin position="9"/>
        <end position="25"/>
    </location>
</feature>
<reference evidence="3" key="2">
    <citation type="submission" date="2021-04" db="EMBL/GenBank/DDBJ databases">
        <authorList>
            <person name="Gilroy R."/>
        </authorList>
    </citation>
    <scope>NUCLEOTIDE SEQUENCE</scope>
    <source>
        <strain evidence="3">ChiBcec16_6824</strain>
    </source>
</reference>
<dbReference type="EMBL" id="DXDX01000040">
    <property type="protein sequence ID" value="HIY20666.1"/>
    <property type="molecule type" value="Genomic_DNA"/>
</dbReference>
<protein>
    <submittedName>
        <fullName evidence="3">5-bromo-4-chloroindolyl phosphate hydrolysis family protein</fullName>
    </submittedName>
</protein>
<evidence type="ECO:0000256" key="2">
    <source>
        <dbReference type="SAM" id="Phobius"/>
    </source>
</evidence>
<evidence type="ECO:0000256" key="1">
    <source>
        <dbReference type="SAM" id="MobiDB-lite"/>
    </source>
</evidence>
<sequence>MAKIKKKSVAPIYAVGVVWLVWACFLPLYQIWHYVAAAVVSLLVYVLGRKVIWRDRVMVTADPEPQPSPQEPQPKSQQPPKTQPEPPKDPELAALLDQRDKAMGEMRRLNDNIADPVISAQIDHLEDVTGKIIDHVAQNPQKRPQIRRFLDYYLPTTLKILNAYDRMGSTGISGTNIDGTKDQIESIMTTLVAAFDKQLDALFGEEALDISTDITVMEQMLAREGLGGTQLHSES</sequence>
<dbReference type="InterPro" id="IPR018770">
    <property type="entry name" value="ChloroindolylP_hydrolase"/>
</dbReference>
<organism evidence="3 4">
    <name type="scientific">Candidatus Flavonifractor merdigallinarum</name>
    <dbReference type="NCBI Taxonomy" id="2838589"/>
    <lineage>
        <taxon>Bacteria</taxon>
        <taxon>Bacillati</taxon>
        <taxon>Bacillota</taxon>
        <taxon>Clostridia</taxon>
        <taxon>Eubacteriales</taxon>
        <taxon>Oscillospiraceae</taxon>
        <taxon>Flavonifractor</taxon>
    </lineage>
</organism>
<reference evidence="3" key="1">
    <citation type="journal article" date="2021" name="PeerJ">
        <title>Extensive microbial diversity within the chicken gut microbiome revealed by metagenomics and culture.</title>
        <authorList>
            <person name="Gilroy R."/>
            <person name="Ravi A."/>
            <person name="Getino M."/>
            <person name="Pursley I."/>
            <person name="Horton D.L."/>
            <person name="Alikhan N.F."/>
            <person name="Baker D."/>
            <person name="Gharbi K."/>
            <person name="Hall N."/>
            <person name="Watson M."/>
            <person name="Adriaenssens E.M."/>
            <person name="Foster-Nyarko E."/>
            <person name="Jarju S."/>
            <person name="Secka A."/>
            <person name="Antonio M."/>
            <person name="Oren A."/>
            <person name="Chaudhuri R.R."/>
            <person name="La Ragione R."/>
            <person name="Hildebrand F."/>
            <person name="Pallen M.J."/>
        </authorList>
    </citation>
    <scope>NUCLEOTIDE SEQUENCE</scope>
    <source>
        <strain evidence="3">ChiBcec16_6824</strain>
    </source>
</reference>
<dbReference type="AlphaFoldDB" id="A0A9D1YA74"/>
<accession>A0A9D1YA74</accession>
<keyword evidence="2" id="KW-0472">Membrane</keyword>
<evidence type="ECO:0000313" key="4">
    <source>
        <dbReference type="Proteomes" id="UP000823868"/>
    </source>
</evidence>
<dbReference type="Proteomes" id="UP000823868">
    <property type="component" value="Unassembled WGS sequence"/>
</dbReference>
<gene>
    <name evidence="3" type="ORF">H9841_02035</name>
</gene>
<dbReference type="Pfam" id="PF10112">
    <property type="entry name" value="Halogen_Hydrol"/>
    <property type="match status" value="1"/>
</dbReference>
<proteinExistence type="predicted"/>
<keyword evidence="2" id="KW-1133">Transmembrane helix</keyword>
<keyword evidence="2" id="KW-0812">Transmembrane</keyword>
<comment type="caution">
    <text evidence="3">The sequence shown here is derived from an EMBL/GenBank/DDBJ whole genome shotgun (WGS) entry which is preliminary data.</text>
</comment>
<name>A0A9D1YA74_9FIRM</name>
<feature type="transmembrane region" description="Helical" evidence="2">
    <location>
        <begin position="31"/>
        <end position="48"/>
    </location>
</feature>
<evidence type="ECO:0000313" key="3">
    <source>
        <dbReference type="EMBL" id="HIY20666.1"/>
    </source>
</evidence>